<evidence type="ECO:0000259" key="1">
    <source>
        <dbReference type="PROSITE" id="PS51186"/>
    </source>
</evidence>
<gene>
    <name evidence="2" type="ORF">BN000_02003</name>
</gene>
<proteinExistence type="predicted"/>
<dbReference type="Proteomes" id="UP000199087">
    <property type="component" value="Unassembled WGS sequence"/>
</dbReference>
<feature type="domain" description="N-acetyltransferase" evidence="1">
    <location>
        <begin position="1"/>
        <end position="165"/>
    </location>
</feature>
<name>A0A0U1NWE5_9BACI</name>
<dbReference type="PROSITE" id="PS51186">
    <property type="entry name" value="GNAT"/>
    <property type="match status" value="1"/>
</dbReference>
<dbReference type="Gene3D" id="3.40.630.30">
    <property type="match status" value="1"/>
</dbReference>
<dbReference type="EMBL" id="CVRB01000002">
    <property type="protein sequence ID" value="CRK82082.1"/>
    <property type="molecule type" value="Genomic_DNA"/>
</dbReference>
<reference evidence="3" key="1">
    <citation type="submission" date="2015-05" db="EMBL/GenBank/DDBJ databases">
        <authorList>
            <person name="Urmite Genomes"/>
        </authorList>
    </citation>
    <scope>NUCLEOTIDE SEQUENCE [LARGE SCALE GENOMIC DNA]</scope>
    <source>
        <strain evidence="3">LF1</strain>
    </source>
</reference>
<protein>
    <submittedName>
        <fullName evidence="2">GCN5-like N-acetyltransferase</fullName>
    </submittedName>
</protein>
<evidence type="ECO:0000313" key="2">
    <source>
        <dbReference type="EMBL" id="CRK82082.1"/>
    </source>
</evidence>
<dbReference type="AlphaFoldDB" id="A0A0U1NWE5"/>
<keyword evidence="2" id="KW-0808">Transferase</keyword>
<dbReference type="GO" id="GO:0016747">
    <property type="term" value="F:acyltransferase activity, transferring groups other than amino-acyl groups"/>
    <property type="evidence" value="ECO:0007669"/>
    <property type="project" value="InterPro"/>
</dbReference>
<dbReference type="Pfam" id="PF00583">
    <property type="entry name" value="Acetyltransf_1"/>
    <property type="match status" value="1"/>
</dbReference>
<keyword evidence="3" id="KW-1185">Reference proteome</keyword>
<dbReference type="SUPFAM" id="SSF55729">
    <property type="entry name" value="Acyl-CoA N-acyltransferases (Nat)"/>
    <property type="match status" value="1"/>
</dbReference>
<dbReference type="OrthoDB" id="9773249at2"/>
<dbReference type="RefSeq" id="WP_090633803.1">
    <property type="nucleotide sequence ID" value="NZ_CVRB01000002.1"/>
</dbReference>
<dbReference type="CDD" id="cd04301">
    <property type="entry name" value="NAT_SF"/>
    <property type="match status" value="1"/>
</dbReference>
<organism evidence="2 3">
    <name type="scientific">Neobacillus massiliamazoniensis</name>
    <dbReference type="NCBI Taxonomy" id="1499688"/>
    <lineage>
        <taxon>Bacteria</taxon>
        <taxon>Bacillati</taxon>
        <taxon>Bacillota</taxon>
        <taxon>Bacilli</taxon>
        <taxon>Bacillales</taxon>
        <taxon>Bacillaceae</taxon>
        <taxon>Neobacillus</taxon>
    </lineage>
</organism>
<dbReference type="InterPro" id="IPR000182">
    <property type="entry name" value="GNAT_dom"/>
</dbReference>
<sequence>MNIRKSRIADAENLVRLIKQVEEESEFMLMEAGERQITPEQQRQRIETFEKSENSAIFVAEDGNQLAGYLFAIGGTARRVKHSVYIVIGILKNFRGQGIGTNLFEKLYSWAIEHKIHRLELTVVTRNEAGLALYKKMGFEIEGTKRHSLRIDGEFVDEFSMAKLL</sequence>
<evidence type="ECO:0000313" key="3">
    <source>
        <dbReference type="Proteomes" id="UP000199087"/>
    </source>
</evidence>
<dbReference type="PANTHER" id="PTHR43415:SF3">
    <property type="entry name" value="GNAT-FAMILY ACETYLTRANSFERASE"/>
    <property type="match status" value="1"/>
</dbReference>
<accession>A0A0U1NWE5</accession>
<dbReference type="PANTHER" id="PTHR43415">
    <property type="entry name" value="SPERMIDINE N(1)-ACETYLTRANSFERASE"/>
    <property type="match status" value="1"/>
</dbReference>
<dbReference type="STRING" id="1499688.BN000_02003"/>
<dbReference type="InterPro" id="IPR016181">
    <property type="entry name" value="Acyl_CoA_acyltransferase"/>
</dbReference>